<feature type="domain" description="UDP-glucose/GDP-mannose dehydrogenase C-terminal" evidence="4">
    <location>
        <begin position="328"/>
        <end position="423"/>
    </location>
</feature>
<dbReference type="AlphaFoldDB" id="A0A2J0KTE8"/>
<evidence type="ECO:0000256" key="1">
    <source>
        <dbReference type="ARBA" id="ARBA00023002"/>
    </source>
</evidence>
<dbReference type="GO" id="GO:0051287">
    <property type="term" value="F:NAD binding"/>
    <property type="evidence" value="ECO:0007669"/>
    <property type="project" value="InterPro"/>
</dbReference>
<keyword evidence="2" id="KW-0520">NAD</keyword>
<dbReference type="Proteomes" id="UP000230052">
    <property type="component" value="Unassembled WGS sequence"/>
</dbReference>
<gene>
    <name evidence="5" type="ORF">COS99_06905</name>
</gene>
<dbReference type="InterPro" id="IPR008927">
    <property type="entry name" value="6-PGluconate_DH-like_C_sf"/>
</dbReference>
<dbReference type="Pfam" id="PF03720">
    <property type="entry name" value="UDPG_MGDP_dh_C"/>
    <property type="match status" value="1"/>
</dbReference>
<dbReference type="GO" id="GO:0016616">
    <property type="term" value="F:oxidoreductase activity, acting on the CH-OH group of donors, NAD or NADP as acceptor"/>
    <property type="evidence" value="ECO:0007669"/>
    <property type="project" value="InterPro"/>
</dbReference>
<sequence>MEAYKKLRNSIIKKKANIAVIGLGYVGLPIAIEFVKAGFNVFGLENDIDRINKLQKGESYILDVETEVLRKLVNGEKFHVGSGSGILRHADVVIVCVPTPLRKTKIPNISYIIKAIRAIAVNLKSPSLIVLESTTYPGTTRDVVMPILKRRGFREGKDFFLAFSPERIDPGNTKYSLMNVPKLVGGTSKNSTDLAYVLYSQIIKKVVCVSSSEVAEVVKLLENTFRIVNIGLINEFAMLCHKFKIDVWEVIRAAKTKPFGFMAFYPGPGIGGHCIPKDPLYLSWKARKAGFKTKMIDLASKVNSFMPAYAVERVKDILGGKIRGANILVLGVTYKRDVKDLRESPALEIIELLKWRQANVSYSDPHIPYLRIKNIDLTSSKLSKAILAKQDCIILVTDHSGFDYHFIAKHAKRIFDTRNVFDSYNVRSKNITAL</sequence>
<reference evidence="5 6" key="1">
    <citation type="submission" date="2017-09" db="EMBL/GenBank/DDBJ databases">
        <title>Depth-based differentiation of microbial function through sediment-hosted aquifers and enrichment of novel symbionts in the deep terrestrial subsurface.</title>
        <authorList>
            <person name="Probst A.J."/>
            <person name="Ladd B."/>
            <person name="Jarett J.K."/>
            <person name="Geller-Mcgrath D.E."/>
            <person name="Sieber C.M."/>
            <person name="Emerson J.B."/>
            <person name="Anantharaman K."/>
            <person name="Thomas B.C."/>
            <person name="Malmstrom R."/>
            <person name="Stieglmeier M."/>
            <person name="Klingl A."/>
            <person name="Woyke T."/>
            <person name="Ryan C.M."/>
            <person name="Banfield J.F."/>
        </authorList>
    </citation>
    <scope>NUCLEOTIDE SEQUENCE [LARGE SCALE GENOMIC DNA]</scope>
    <source>
        <strain evidence="5">CG07_land_8_20_14_0_80_42_15</strain>
    </source>
</reference>
<dbReference type="SMART" id="SM00984">
    <property type="entry name" value="UDPG_MGDP_dh_C"/>
    <property type="match status" value="1"/>
</dbReference>
<dbReference type="InterPro" id="IPR036220">
    <property type="entry name" value="UDP-Glc/GDP-Man_DH_C_sf"/>
</dbReference>
<evidence type="ECO:0000256" key="3">
    <source>
        <dbReference type="PIRNR" id="PIRNR000124"/>
    </source>
</evidence>
<dbReference type="InterPro" id="IPR036291">
    <property type="entry name" value="NAD(P)-bd_dom_sf"/>
</dbReference>
<comment type="similarity">
    <text evidence="3">Belongs to the UDP-glucose/GDP-mannose dehydrogenase family.</text>
</comment>
<name>A0A2J0KTE8_9BACT</name>
<dbReference type="EMBL" id="PEWV01000071">
    <property type="protein sequence ID" value="PIU41059.1"/>
    <property type="molecule type" value="Genomic_DNA"/>
</dbReference>
<dbReference type="InterPro" id="IPR001732">
    <property type="entry name" value="UDP-Glc/GDP-Man_DH_N"/>
</dbReference>
<dbReference type="SUPFAM" id="SSF51735">
    <property type="entry name" value="NAD(P)-binding Rossmann-fold domains"/>
    <property type="match status" value="1"/>
</dbReference>
<dbReference type="GO" id="GO:0016628">
    <property type="term" value="F:oxidoreductase activity, acting on the CH-CH group of donors, NAD or NADP as acceptor"/>
    <property type="evidence" value="ECO:0007669"/>
    <property type="project" value="InterPro"/>
</dbReference>
<dbReference type="PIRSF" id="PIRSF000124">
    <property type="entry name" value="UDPglc_GDPman_dh"/>
    <property type="match status" value="1"/>
</dbReference>
<dbReference type="PIRSF" id="PIRSF500136">
    <property type="entry name" value="UDP_ManNAc_DH"/>
    <property type="match status" value="1"/>
</dbReference>
<dbReference type="PANTHER" id="PTHR43491:SF1">
    <property type="entry name" value="UDP-N-ACETYL-D-MANNOSAMINE DEHYDROGENASE"/>
    <property type="match status" value="1"/>
</dbReference>
<dbReference type="Pfam" id="PF03721">
    <property type="entry name" value="UDPG_MGDP_dh_N"/>
    <property type="match status" value="1"/>
</dbReference>
<evidence type="ECO:0000313" key="5">
    <source>
        <dbReference type="EMBL" id="PIU41059.1"/>
    </source>
</evidence>
<dbReference type="PANTHER" id="PTHR43491">
    <property type="entry name" value="UDP-N-ACETYL-D-MANNOSAMINE DEHYDROGENASE"/>
    <property type="match status" value="1"/>
</dbReference>
<dbReference type="GO" id="GO:0000271">
    <property type="term" value="P:polysaccharide biosynthetic process"/>
    <property type="evidence" value="ECO:0007669"/>
    <property type="project" value="InterPro"/>
</dbReference>
<accession>A0A2J0KTE8</accession>
<proteinExistence type="inferred from homology"/>
<comment type="caution">
    <text evidence="5">The sequence shown here is derived from an EMBL/GenBank/DDBJ whole genome shotgun (WGS) entry which is preliminary data.</text>
</comment>
<organism evidence="5 6">
    <name type="scientific">Candidatus Aquitaenariimonas noxiae</name>
    <dbReference type="NCBI Taxonomy" id="1974741"/>
    <lineage>
        <taxon>Bacteria</taxon>
        <taxon>Pseudomonadati</taxon>
        <taxon>Candidatus Omnitrophota</taxon>
        <taxon>Candidatus Aquitaenariimonas</taxon>
    </lineage>
</organism>
<evidence type="ECO:0000259" key="4">
    <source>
        <dbReference type="SMART" id="SM00984"/>
    </source>
</evidence>
<dbReference type="InterPro" id="IPR014027">
    <property type="entry name" value="UDP-Glc/GDP-Man_DH_C"/>
</dbReference>
<dbReference type="NCBIfam" id="TIGR03026">
    <property type="entry name" value="NDP-sugDHase"/>
    <property type="match status" value="1"/>
</dbReference>
<dbReference type="InterPro" id="IPR017476">
    <property type="entry name" value="UDP-Glc/GDP-Man"/>
</dbReference>
<dbReference type="Gene3D" id="3.40.50.720">
    <property type="entry name" value="NAD(P)-binding Rossmann-like Domain"/>
    <property type="match status" value="2"/>
</dbReference>
<dbReference type="SUPFAM" id="SSF52413">
    <property type="entry name" value="UDP-glucose/GDP-mannose dehydrogenase C-terminal domain"/>
    <property type="match status" value="1"/>
</dbReference>
<dbReference type="InterPro" id="IPR028359">
    <property type="entry name" value="UDP_ManNAc/GlcNAc_DH"/>
</dbReference>
<keyword evidence="1" id="KW-0560">Oxidoreductase</keyword>
<evidence type="ECO:0000313" key="6">
    <source>
        <dbReference type="Proteomes" id="UP000230052"/>
    </source>
</evidence>
<evidence type="ECO:0000256" key="2">
    <source>
        <dbReference type="ARBA" id="ARBA00023027"/>
    </source>
</evidence>
<protein>
    <submittedName>
        <fullName evidence="5">UDP-N-acetyl-D-glucosamine dehydrogenase</fullName>
    </submittedName>
</protein>
<dbReference type="SUPFAM" id="SSF48179">
    <property type="entry name" value="6-phosphogluconate dehydrogenase C-terminal domain-like"/>
    <property type="match status" value="1"/>
</dbReference>
<dbReference type="InterPro" id="IPR014026">
    <property type="entry name" value="UDP-Glc/GDP-Man_DH_dimer"/>
</dbReference>
<dbReference type="Pfam" id="PF00984">
    <property type="entry name" value="UDPG_MGDP_dh"/>
    <property type="match status" value="1"/>
</dbReference>